<dbReference type="Pfam" id="PF03884">
    <property type="entry name" value="YacG"/>
    <property type="match status" value="1"/>
</dbReference>
<dbReference type="EMBL" id="CP036265">
    <property type="protein sequence ID" value="QDT15962.1"/>
    <property type="molecule type" value="Genomic_DNA"/>
</dbReference>
<feature type="binding site" evidence="1">
    <location>
        <position position="7"/>
    </location>
    <ligand>
        <name>Zn(2+)</name>
        <dbReference type="ChEBI" id="CHEBI:29105"/>
    </ligand>
</feature>
<dbReference type="InterPro" id="IPR005584">
    <property type="entry name" value="DNA_gyrase_inhibitor_YacG"/>
</dbReference>
<protein>
    <recommendedName>
        <fullName evidence="1">DNA gyrase inhibitor YacG</fullName>
    </recommendedName>
</protein>
<evidence type="ECO:0000256" key="1">
    <source>
        <dbReference type="HAMAP-Rule" id="MF_00649"/>
    </source>
</evidence>
<sequence length="85" mass="9487">MIAPRTCPICDATIPPDVRPEGDSPADRAFPFCSERCRNVDLLRWSQGKYAITEPLTPDRLLHELGDDPEAIEQLLARDPDDPDA</sequence>
<dbReference type="GO" id="GO:0008657">
    <property type="term" value="F:DNA topoisomerase type II (double strand cut, ATP-hydrolyzing) inhibitor activity"/>
    <property type="evidence" value="ECO:0007669"/>
    <property type="project" value="UniProtKB-UniRule"/>
</dbReference>
<dbReference type="KEGG" id="acaf:CA12_20600"/>
<proteinExistence type="inferred from homology"/>
<keyword evidence="3" id="KW-1185">Reference proteome</keyword>
<feature type="binding site" evidence="1">
    <location>
        <position position="33"/>
    </location>
    <ligand>
        <name>Zn(2+)</name>
        <dbReference type="ChEBI" id="CHEBI:29105"/>
    </ligand>
</feature>
<dbReference type="OrthoDB" id="9809663at2"/>
<dbReference type="SUPFAM" id="SSF57716">
    <property type="entry name" value="Glucocorticoid receptor-like (DNA-binding domain)"/>
    <property type="match status" value="1"/>
</dbReference>
<comment type="subunit">
    <text evidence="1">Interacts with GyrB.</text>
</comment>
<evidence type="ECO:0000313" key="3">
    <source>
        <dbReference type="Proteomes" id="UP000318741"/>
    </source>
</evidence>
<comment type="function">
    <text evidence="1">Inhibits all the catalytic activities of DNA gyrase by preventing its interaction with DNA. Acts by binding directly to the C-terminal domain of GyrB, which probably disrupts DNA binding by the gyrase.</text>
</comment>
<keyword evidence="1" id="KW-0862">Zinc</keyword>
<reference evidence="2 3" key="1">
    <citation type="submission" date="2019-02" db="EMBL/GenBank/DDBJ databases">
        <title>Deep-cultivation of Planctomycetes and their phenomic and genomic characterization uncovers novel biology.</title>
        <authorList>
            <person name="Wiegand S."/>
            <person name="Jogler M."/>
            <person name="Boedeker C."/>
            <person name="Pinto D."/>
            <person name="Vollmers J."/>
            <person name="Rivas-Marin E."/>
            <person name="Kohn T."/>
            <person name="Peeters S.H."/>
            <person name="Heuer A."/>
            <person name="Rast P."/>
            <person name="Oberbeckmann S."/>
            <person name="Bunk B."/>
            <person name="Jeske O."/>
            <person name="Meyerdierks A."/>
            <person name="Storesund J.E."/>
            <person name="Kallscheuer N."/>
            <person name="Luecker S."/>
            <person name="Lage O.M."/>
            <person name="Pohl T."/>
            <person name="Merkel B.J."/>
            <person name="Hornburger P."/>
            <person name="Mueller R.-W."/>
            <person name="Bruemmer F."/>
            <person name="Labrenz M."/>
            <person name="Spormann A.M."/>
            <person name="Op den Camp H."/>
            <person name="Overmann J."/>
            <person name="Amann R."/>
            <person name="Jetten M.S.M."/>
            <person name="Mascher T."/>
            <person name="Medema M.H."/>
            <person name="Devos D.P."/>
            <person name="Kaster A.-K."/>
            <person name="Ovreas L."/>
            <person name="Rohde M."/>
            <person name="Galperin M.Y."/>
            <person name="Jogler C."/>
        </authorList>
    </citation>
    <scope>NUCLEOTIDE SEQUENCE [LARGE SCALE GENOMIC DNA]</scope>
    <source>
        <strain evidence="2 3">CA12</strain>
    </source>
</reference>
<dbReference type="GO" id="GO:0008270">
    <property type="term" value="F:zinc ion binding"/>
    <property type="evidence" value="ECO:0007669"/>
    <property type="project" value="UniProtKB-UniRule"/>
</dbReference>
<dbReference type="AlphaFoldDB" id="A0A517P9B9"/>
<keyword evidence="1" id="KW-0479">Metal-binding</keyword>
<name>A0A517P9B9_9PLAN</name>
<organism evidence="2 3">
    <name type="scientific">Alienimonas californiensis</name>
    <dbReference type="NCBI Taxonomy" id="2527989"/>
    <lineage>
        <taxon>Bacteria</taxon>
        <taxon>Pseudomonadati</taxon>
        <taxon>Planctomycetota</taxon>
        <taxon>Planctomycetia</taxon>
        <taxon>Planctomycetales</taxon>
        <taxon>Planctomycetaceae</taxon>
        <taxon>Alienimonas</taxon>
    </lineage>
</organism>
<feature type="binding site" evidence="1">
    <location>
        <position position="37"/>
    </location>
    <ligand>
        <name>Zn(2+)</name>
        <dbReference type="ChEBI" id="CHEBI:29105"/>
    </ligand>
</feature>
<dbReference type="InterPro" id="IPR013088">
    <property type="entry name" value="Znf_NHR/GATA"/>
</dbReference>
<dbReference type="RefSeq" id="WP_145358853.1">
    <property type="nucleotide sequence ID" value="NZ_CP036265.1"/>
</dbReference>
<dbReference type="Proteomes" id="UP000318741">
    <property type="component" value="Chromosome"/>
</dbReference>
<feature type="binding site" evidence="1">
    <location>
        <position position="10"/>
    </location>
    <ligand>
        <name>Zn(2+)</name>
        <dbReference type="ChEBI" id="CHEBI:29105"/>
    </ligand>
</feature>
<dbReference type="GO" id="GO:0006355">
    <property type="term" value="P:regulation of DNA-templated transcription"/>
    <property type="evidence" value="ECO:0007669"/>
    <property type="project" value="InterPro"/>
</dbReference>
<dbReference type="Gene3D" id="3.30.50.10">
    <property type="entry name" value="Erythroid Transcription Factor GATA-1, subunit A"/>
    <property type="match status" value="1"/>
</dbReference>
<evidence type="ECO:0000313" key="2">
    <source>
        <dbReference type="EMBL" id="QDT15962.1"/>
    </source>
</evidence>
<gene>
    <name evidence="1" type="primary">yacG</name>
    <name evidence="2" type="ORF">CA12_20600</name>
</gene>
<comment type="cofactor">
    <cofactor evidence="1">
        <name>Zn(2+)</name>
        <dbReference type="ChEBI" id="CHEBI:29105"/>
    </cofactor>
    <text evidence="1">Binds 1 zinc ion.</text>
</comment>
<comment type="similarity">
    <text evidence="1">Belongs to the DNA gyrase inhibitor YacG family.</text>
</comment>
<dbReference type="HAMAP" id="MF_00649">
    <property type="entry name" value="DNA_gyrase_inhibitor_YacG"/>
    <property type="match status" value="1"/>
</dbReference>
<accession>A0A517P9B9</accession>